<dbReference type="GO" id="GO:0043022">
    <property type="term" value="F:ribosome binding"/>
    <property type="evidence" value="ECO:0007669"/>
    <property type="project" value="InterPro"/>
</dbReference>
<dbReference type="SUPFAM" id="SSF50447">
    <property type="entry name" value="Translation proteins"/>
    <property type="match status" value="1"/>
</dbReference>
<dbReference type="InterPro" id="IPR036976">
    <property type="entry name" value="RimM_N_sf"/>
</dbReference>
<dbReference type="AlphaFoldDB" id="A0A521AP06"/>
<reference evidence="8 9" key="1">
    <citation type="submission" date="2017-05" db="EMBL/GenBank/DDBJ databases">
        <authorList>
            <person name="Varghese N."/>
            <person name="Submissions S."/>
        </authorList>
    </citation>
    <scope>NUCLEOTIDE SEQUENCE [LARGE SCALE GENOMIC DNA]</scope>
    <source>
        <strain evidence="8 9">DSM 21194</strain>
    </source>
</reference>
<dbReference type="PANTHER" id="PTHR33692">
    <property type="entry name" value="RIBOSOME MATURATION FACTOR RIMM"/>
    <property type="match status" value="1"/>
</dbReference>
<sequence>MLESIENQYRKIGYIARSHGVGGDVLMISEIYAPTLFDSLDLVWIENARGDLVPARIESVRVQEKNNRLSFFVKFEHVTDRTQADALKQFSVYARHDQVDHLLQQEDETMDMTSYEIWVDHTRVGSVEEVIPNPAHPILRIRMHDQQQLLVPLVEEYVTAVDEERQQIQCQNLEQLMNL</sequence>
<dbReference type="Pfam" id="PF01782">
    <property type="entry name" value="RimM"/>
    <property type="match status" value="1"/>
</dbReference>
<keyword evidence="1 5" id="KW-0963">Cytoplasm</keyword>
<evidence type="ECO:0000256" key="1">
    <source>
        <dbReference type="ARBA" id="ARBA00022490"/>
    </source>
</evidence>
<comment type="subunit">
    <text evidence="5">Binds ribosomal protein uS19.</text>
</comment>
<evidence type="ECO:0000313" key="8">
    <source>
        <dbReference type="EMBL" id="SMO36543.1"/>
    </source>
</evidence>
<dbReference type="GO" id="GO:0005737">
    <property type="term" value="C:cytoplasm"/>
    <property type="evidence" value="ECO:0007669"/>
    <property type="project" value="UniProtKB-SubCell"/>
</dbReference>
<evidence type="ECO:0000256" key="5">
    <source>
        <dbReference type="HAMAP-Rule" id="MF_00014"/>
    </source>
</evidence>
<dbReference type="InterPro" id="IPR011961">
    <property type="entry name" value="RimM"/>
</dbReference>
<dbReference type="Pfam" id="PF24986">
    <property type="entry name" value="PRC_RimM"/>
    <property type="match status" value="1"/>
</dbReference>
<proteinExistence type="inferred from homology"/>
<organism evidence="8 9">
    <name type="scientific">Fodinibius sediminis</name>
    <dbReference type="NCBI Taxonomy" id="1214077"/>
    <lineage>
        <taxon>Bacteria</taxon>
        <taxon>Pseudomonadati</taxon>
        <taxon>Balneolota</taxon>
        <taxon>Balneolia</taxon>
        <taxon>Balneolales</taxon>
        <taxon>Balneolaceae</taxon>
        <taxon>Fodinibius</taxon>
    </lineage>
</organism>
<evidence type="ECO:0000256" key="3">
    <source>
        <dbReference type="ARBA" id="ARBA00022552"/>
    </source>
</evidence>
<dbReference type="GO" id="GO:0042274">
    <property type="term" value="P:ribosomal small subunit biogenesis"/>
    <property type="evidence" value="ECO:0007669"/>
    <property type="project" value="UniProtKB-UniRule"/>
</dbReference>
<comment type="subcellular location">
    <subcellularLocation>
        <location evidence="5">Cytoplasm</location>
    </subcellularLocation>
</comment>
<dbReference type="GO" id="GO:0006364">
    <property type="term" value="P:rRNA processing"/>
    <property type="evidence" value="ECO:0007669"/>
    <property type="project" value="UniProtKB-UniRule"/>
</dbReference>
<gene>
    <name evidence="5" type="primary">rimM</name>
    <name evidence="8" type="ORF">SAMN06265218_101251</name>
</gene>
<comment type="similarity">
    <text evidence="5">Belongs to the RimM family.</text>
</comment>
<keyword evidence="4 5" id="KW-0143">Chaperone</keyword>
<comment type="domain">
    <text evidence="5">The PRC barrel domain binds ribosomal protein uS19.</text>
</comment>
<dbReference type="OrthoDB" id="9810331at2"/>
<dbReference type="NCBIfam" id="TIGR02273">
    <property type="entry name" value="16S_RimM"/>
    <property type="match status" value="1"/>
</dbReference>
<dbReference type="InterPro" id="IPR056792">
    <property type="entry name" value="PRC_RimM"/>
</dbReference>
<dbReference type="Gene3D" id="2.30.30.240">
    <property type="entry name" value="PRC-barrel domain"/>
    <property type="match status" value="1"/>
</dbReference>
<feature type="domain" description="RimM N-terminal" evidence="6">
    <location>
        <begin position="12"/>
        <end position="97"/>
    </location>
</feature>
<feature type="domain" description="Ribosome maturation factor RimM PRC barrel" evidence="7">
    <location>
        <begin position="113"/>
        <end position="169"/>
    </location>
</feature>
<evidence type="ECO:0000259" key="7">
    <source>
        <dbReference type="Pfam" id="PF24986"/>
    </source>
</evidence>
<keyword evidence="9" id="KW-1185">Reference proteome</keyword>
<dbReference type="Gene3D" id="2.40.30.60">
    <property type="entry name" value="RimM"/>
    <property type="match status" value="1"/>
</dbReference>
<dbReference type="PANTHER" id="PTHR33692:SF1">
    <property type="entry name" value="RIBOSOME MATURATION FACTOR RIMM"/>
    <property type="match status" value="1"/>
</dbReference>
<evidence type="ECO:0000259" key="6">
    <source>
        <dbReference type="Pfam" id="PF01782"/>
    </source>
</evidence>
<dbReference type="InterPro" id="IPR009000">
    <property type="entry name" value="Transl_B-barrel_sf"/>
</dbReference>
<evidence type="ECO:0000256" key="4">
    <source>
        <dbReference type="ARBA" id="ARBA00023186"/>
    </source>
</evidence>
<keyword evidence="3 5" id="KW-0698">rRNA processing</keyword>
<dbReference type="GO" id="GO:0005840">
    <property type="term" value="C:ribosome"/>
    <property type="evidence" value="ECO:0007669"/>
    <property type="project" value="InterPro"/>
</dbReference>
<dbReference type="RefSeq" id="WP_142712715.1">
    <property type="nucleotide sequence ID" value="NZ_FXTH01000001.1"/>
</dbReference>
<evidence type="ECO:0000313" key="9">
    <source>
        <dbReference type="Proteomes" id="UP000317593"/>
    </source>
</evidence>
<dbReference type="Proteomes" id="UP000317593">
    <property type="component" value="Unassembled WGS sequence"/>
</dbReference>
<dbReference type="SUPFAM" id="SSF50346">
    <property type="entry name" value="PRC-barrel domain"/>
    <property type="match status" value="1"/>
</dbReference>
<evidence type="ECO:0000256" key="2">
    <source>
        <dbReference type="ARBA" id="ARBA00022517"/>
    </source>
</evidence>
<name>A0A521AP06_9BACT</name>
<dbReference type="EMBL" id="FXTH01000001">
    <property type="protein sequence ID" value="SMO36543.1"/>
    <property type="molecule type" value="Genomic_DNA"/>
</dbReference>
<dbReference type="InterPro" id="IPR002676">
    <property type="entry name" value="RimM_N"/>
</dbReference>
<dbReference type="InterPro" id="IPR011033">
    <property type="entry name" value="PRC_barrel-like_sf"/>
</dbReference>
<accession>A0A521AP06</accession>
<protein>
    <recommendedName>
        <fullName evidence="5">Ribosome maturation factor RimM</fullName>
    </recommendedName>
</protein>
<dbReference type="HAMAP" id="MF_00014">
    <property type="entry name" value="Ribosome_mat_RimM"/>
    <property type="match status" value="1"/>
</dbReference>
<keyword evidence="2 5" id="KW-0690">Ribosome biogenesis</keyword>
<comment type="function">
    <text evidence="5">An accessory protein needed during the final step in the assembly of 30S ribosomal subunit, possibly for assembly of the head region. Essential for efficient processing of 16S rRNA. May be needed both before and after RbfA during the maturation of 16S rRNA. It has affinity for free ribosomal 30S subunits but not for 70S ribosomes.</text>
</comment>